<comment type="caution">
    <text evidence="2">The sequence shown here is derived from an EMBL/GenBank/DDBJ whole genome shotgun (WGS) entry which is preliminary data.</text>
</comment>
<proteinExistence type="predicted"/>
<dbReference type="Proteomes" id="UP001501005">
    <property type="component" value="Unassembled WGS sequence"/>
</dbReference>
<feature type="region of interest" description="Disordered" evidence="1">
    <location>
        <begin position="1"/>
        <end position="42"/>
    </location>
</feature>
<evidence type="ECO:0000313" key="2">
    <source>
        <dbReference type="EMBL" id="GAA0914463.1"/>
    </source>
</evidence>
<keyword evidence="3" id="KW-1185">Reference proteome</keyword>
<organism evidence="2 3">
    <name type="scientific">Streptomyces thermoalcalitolerans</name>
    <dbReference type="NCBI Taxonomy" id="65605"/>
    <lineage>
        <taxon>Bacteria</taxon>
        <taxon>Bacillati</taxon>
        <taxon>Actinomycetota</taxon>
        <taxon>Actinomycetes</taxon>
        <taxon>Kitasatosporales</taxon>
        <taxon>Streptomycetaceae</taxon>
        <taxon>Streptomyces</taxon>
    </lineage>
</organism>
<gene>
    <name evidence="2" type="ORF">GCM10009549_28880</name>
</gene>
<protein>
    <submittedName>
        <fullName evidence="2">Uncharacterized protein</fullName>
    </submittedName>
</protein>
<reference evidence="3" key="1">
    <citation type="journal article" date="2019" name="Int. J. Syst. Evol. Microbiol.">
        <title>The Global Catalogue of Microorganisms (GCM) 10K type strain sequencing project: providing services to taxonomists for standard genome sequencing and annotation.</title>
        <authorList>
            <consortium name="The Broad Institute Genomics Platform"/>
            <consortium name="The Broad Institute Genome Sequencing Center for Infectious Disease"/>
            <person name="Wu L."/>
            <person name="Ma J."/>
        </authorList>
    </citation>
    <scope>NUCLEOTIDE SEQUENCE [LARGE SCALE GENOMIC DNA]</scope>
    <source>
        <strain evidence="3">JCM 10673</strain>
    </source>
</reference>
<feature type="compositionally biased region" description="Polar residues" evidence="1">
    <location>
        <begin position="1"/>
        <end position="17"/>
    </location>
</feature>
<dbReference type="EMBL" id="BAAAHG010000020">
    <property type="protein sequence ID" value="GAA0914463.1"/>
    <property type="molecule type" value="Genomic_DNA"/>
</dbReference>
<accession>A0ABP3Z5T8</accession>
<evidence type="ECO:0000256" key="1">
    <source>
        <dbReference type="SAM" id="MobiDB-lite"/>
    </source>
</evidence>
<sequence length="81" mass="8811">MDNLWTTPGQLPGTNAPDSLLERFRTAPGSSDSGRLRTARDGRVESCVHAGTHDRFLGAFFRVFLRDSVRAPDAAAPGRAR</sequence>
<name>A0ABP3Z5T8_9ACTN</name>
<evidence type="ECO:0000313" key="3">
    <source>
        <dbReference type="Proteomes" id="UP001501005"/>
    </source>
</evidence>